<dbReference type="GO" id="GO:0016491">
    <property type="term" value="F:oxidoreductase activity"/>
    <property type="evidence" value="ECO:0007669"/>
    <property type="project" value="InterPro"/>
</dbReference>
<dbReference type="Pfam" id="PF22578">
    <property type="entry name" value="GGR_cat"/>
    <property type="match status" value="1"/>
</dbReference>
<dbReference type="InterPro" id="IPR054715">
    <property type="entry name" value="GGR_cat"/>
</dbReference>
<dbReference type="InterPro" id="IPR023753">
    <property type="entry name" value="FAD/NAD-binding_dom"/>
</dbReference>
<dbReference type="PANTHER" id="PTHR42685">
    <property type="entry name" value="GERANYLGERANYL DIPHOSPHATE REDUCTASE"/>
    <property type="match status" value="1"/>
</dbReference>
<dbReference type="InterPro" id="IPR050407">
    <property type="entry name" value="Geranylgeranyl_reductase"/>
</dbReference>
<gene>
    <name evidence="3" type="ORF">EVJ48_08565</name>
</gene>
<sequence length="353" mass="38973">MKTKVAIIGSGPAGSSAAIALSKKGIPNILIDKRRTIGLPVQCAEFVSSGISSYVDMNSLLSAVNQKIQYIYINAGNKTYKHAGSGYILNRDIFDLNLSEKAVQLGSKLFAGSRVYKIDRQKNCIEVLDVLEKIVYEIYYDYLIIAAGPNNIFKSYNSHGESYIYALQIKTELLRKLDSVFCYFRNYIPYGYGWIFPKVNYANVGIGVEKPVSDVNLSACLKKFADELKSEGLIGSEVIEKTSGLVPVSGLNDLISGNIVFCGDAAGLTHPVTGAGILNAIISGSLAGDYAADSVKASKNFLNDYKEEIESIFKKSFLTACEKRYRLYPLMNDEYGISKNIKLLWPSFEEYYV</sequence>
<feature type="domain" description="FAD/NAD(P)-binding" evidence="1">
    <location>
        <begin position="4"/>
        <end position="151"/>
    </location>
</feature>
<name>A0A520X8W3_9DELT</name>
<evidence type="ECO:0000313" key="4">
    <source>
        <dbReference type="Proteomes" id="UP000322454"/>
    </source>
</evidence>
<dbReference type="PANTHER" id="PTHR42685:SF22">
    <property type="entry name" value="CONDITIONED MEDIUM FACTOR RECEPTOR 1"/>
    <property type="match status" value="1"/>
</dbReference>
<dbReference type="InterPro" id="IPR036188">
    <property type="entry name" value="FAD/NAD-bd_sf"/>
</dbReference>
<organism evidence="3 4">
    <name type="scientific">Candidatus Acidulodesulfobacterium acidiphilum</name>
    <dbReference type="NCBI Taxonomy" id="2597224"/>
    <lineage>
        <taxon>Bacteria</taxon>
        <taxon>Deltaproteobacteria</taxon>
        <taxon>Candidatus Acidulodesulfobacterales</taxon>
        <taxon>Candidatus Acidulodesulfobacterium</taxon>
    </lineage>
</organism>
<dbReference type="SUPFAM" id="SSF51905">
    <property type="entry name" value="FAD/NAD(P)-binding domain"/>
    <property type="match status" value="1"/>
</dbReference>
<dbReference type="AlphaFoldDB" id="A0A520X8W3"/>
<reference evidence="3 4" key="1">
    <citation type="submission" date="2019-01" db="EMBL/GenBank/DDBJ databases">
        <title>Insights into ecological role of a new deltaproteobacterial order Candidatus Sinidesulfobacterales (Sva0485) by metagenomics and metatranscriptomics.</title>
        <authorList>
            <person name="Tan S."/>
            <person name="Liu J."/>
            <person name="Fang Y."/>
            <person name="Hedlund B."/>
            <person name="Lian Z.-H."/>
            <person name="Huang L.-Y."/>
            <person name="Li J.-T."/>
            <person name="Huang L.-N."/>
            <person name="Li W.-J."/>
            <person name="Jiang H.-C."/>
            <person name="Dong H.-L."/>
            <person name="Shu W.-S."/>
        </authorList>
    </citation>
    <scope>NUCLEOTIDE SEQUENCE [LARGE SCALE GENOMIC DNA]</scope>
    <source>
        <strain evidence="3">AP4</strain>
    </source>
</reference>
<protein>
    <submittedName>
        <fullName evidence="3">NAD(P)/FAD-dependent oxidoreductase</fullName>
    </submittedName>
</protein>
<dbReference type="PRINTS" id="PR00420">
    <property type="entry name" value="RNGMNOXGNASE"/>
</dbReference>
<dbReference type="Proteomes" id="UP000322454">
    <property type="component" value="Unassembled WGS sequence"/>
</dbReference>
<dbReference type="Pfam" id="PF07992">
    <property type="entry name" value="Pyr_redox_2"/>
    <property type="match status" value="1"/>
</dbReference>
<dbReference type="EMBL" id="SHMQ01000033">
    <property type="protein sequence ID" value="RZV37634.1"/>
    <property type="molecule type" value="Genomic_DNA"/>
</dbReference>
<comment type="caution">
    <text evidence="3">The sequence shown here is derived from an EMBL/GenBank/DDBJ whole genome shotgun (WGS) entry which is preliminary data.</text>
</comment>
<evidence type="ECO:0000259" key="2">
    <source>
        <dbReference type="Pfam" id="PF22578"/>
    </source>
</evidence>
<evidence type="ECO:0000259" key="1">
    <source>
        <dbReference type="Pfam" id="PF07992"/>
    </source>
</evidence>
<evidence type="ECO:0000313" key="3">
    <source>
        <dbReference type="EMBL" id="RZV37634.1"/>
    </source>
</evidence>
<proteinExistence type="predicted"/>
<dbReference type="Gene3D" id="3.50.50.60">
    <property type="entry name" value="FAD/NAD(P)-binding domain"/>
    <property type="match status" value="1"/>
</dbReference>
<accession>A0A520X8W3</accession>
<feature type="domain" description="Digeranylgeranylglycerophospholipid reductase catalytic" evidence="2">
    <location>
        <begin position="184"/>
        <end position="246"/>
    </location>
</feature>